<reference evidence="1 2" key="1">
    <citation type="journal article" date="2019" name="Environ. Microbiol.">
        <title>At the nexus of three kingdoms: the genome of the mycorrhizal fungus Gigaspora margarita provides insights into plant, endobacterial and fungal interactions.</title>
        <authorList>
            <person name="Venice F."/>
            <person name="Ghignone S."/>
            <person name="Salvioli di Fossalunga A."/>
            <person name="Amselem J."/>
            <person name="Novero M."/>
            <person name="Xianan X."/>
            <person name="Sedzielewska Toro K."/>
            <person name="Morin E."/>
            <person name="Lipzen A."/>
            <person name="Grigoriev I.V."/>
            <person name="Henrissat B."/>
            <person name="Martin F.M."/>
            <person name="Bonfante P."/>
        </authorList>
    </citation>
    <scope>NUCLEOTIDE SEQUENCE [LARGE SCALE GENOMIC DNA]</scope>
    <source>
        <strain evidence="1 2">BEG34</strain>
    </source>
</reference>
<accession>A0A8H4AQL0</accession>
<evidence type="ECO:0000313" key="2">
    <source>
        <dbReference type="Proteomes" id="UP000439903"/>
    </source>
</evidence>
<organism evidence="1 2">
    <name type="scientific">Gigaspora margarita</name>
    <dbReference type="NCBI Taxonomy" id="4874"/>
    <lineage>
        <taxon>Eukaryota</taxon>
        <taxon>Fungi</taxon>
        <taxon>Fungi incertae sedis</taxon>
        <taxon>Mucoromycota</taxon>
        <taxon>Glomeromycotina</taxon>
        <taxon>Glomeromycetes</taxon>
        <taxon>Diversisporales</taxon>
        <taxon>Gigasporaceae</taxon>
        <taxon>Gigaspora</taxon>
    </lineage>
</organism>
<evidence type="ECO:0000313" key="1">
    <source>
        <dbReference type="EMBL" id="KAF0522123.1"/>
    </source>
</evidence>
<name>A0A8H4AQL0_GIGMA</name>
<dbReference type="SUPFAM" id="SSF52047">
    <property type="entry name" value="RNI-like"/>
    <property type="match status" value="1"/>
</dbReference>
<dbReference type="Proteomes" id="UP000439903">
    <property type="component" value="Unassembled WGS sequence"/>
</dbReference>
<comment type="caution">
    <text evidence="1">The sequence shown here is derived from an EMBL/GenBank/DDBJ whole genome shotgun (WGS) entry which is preliminary data.</text>
</comment>
<dbReference type="EMBL" id="WTPW01000329">
    <property type="protein sequence ID" value="KAF0522123.1"/>
    <property type="molecule type" value="Genomic_DNA"/>
</dbReference>
<dbReference type="InterPro" id="IPR032675">
    <property type="entry name" value="LRR_dom_sf"/>
</dbReference>
<sequence>MLLKICLFFFNISNHILETKGAETLLSLILSNDFLKREEGTILANAFMRMNIDIIRSCLGLASLLNALTTNRNLTSQNLVQISMAVTGRTLADYLRECSTLTTLDLSSNKFQIGWRKDLLTSLYLANNRFYDGNTLAQDYFGYFKQSVWFI</sequence>
<proteinExistence type="predicted"/>
<keyword evidence="2" id="KW-1185">Reference proteome</keyword>
<dbReference type="AlphaFoldDB" id="A0A8H4AQL0"/>
<gene>
    <name evidence="1" type="ORF">F8M41_015578</name>
</gene>
<protein>
    <submittedName>
        <fullName evidence="1">Uncharacterized protein</fullName>
    </submittedName>
</protein>
<dbReference type="Gene3D" id="3.80.10.10">
    <property type="entry name" value="Ribonuclease Inhibitor"/>
    <property type="match status" value="1"/>
</dbReference>